<dbReference type="SUPFAM" id="SSF56281">
    <property type="entry name" value="Metallo-hydrolase/oxidoreductase"/>
    <property type="match status" value="1"/>
</dbReference>
<reference evidence="1 2" key="1">
    <citation type="submission" date="2019-06" db="EMBL/GenBank/DDBJ databases">
        <title>Whole genome shotgun sequence of Brevibacillus reuszeri NBRC 15719.</title>
        <authorList>
            <person name="Hosoyama A."/>
            <person name="Uohara A."/>
            <person name="Ohji S."/>
            <person name="Ichikawa N."/>
        </authorList>
    </citation>
    <scope>NUCLEOTIDE SEQUENCE [LARGE SCALE GENOMIC DNA]</scope>
    <source>
        <strain evidence="1 2">NBRC 15719</strain>
    </source>
</reference>
<evidence type="ECO:0000313" key="2">
    <source>
        <dbReference type="Proteomes" id="UP000319578"/>
    </source>
</evidence>
<dbReference type="InterPro" id="IPR036866">
    <property type="entry name" value="RibonucZ/Hydroxyglut_hydro"/>
</dbReference>
<proteinExistence type="predicted"/>
<organism evidence="1 2">
    <name type="scientific">Brevibacillus reuszeri</name>
    <dbReference type="NCBI Taxonomy" id="54915"/>
    <lineage>
        <taxon>Bacteria</taxon>
        <taxon>Bacillati</taxon>
        <taxon>Bacillota</taxon>
        <taxon>Bacilli</taxon>
        <taxon>Bacillales</taxon>
        <taxon>Paenibacillaceae</taxon>
        <taxon>Brevibacillus</taxon>
    </lineage>
</organism>
<dbReference type="Gene3D" id="3.60.15.10">
    <property type="entry name" value="Ribonuclease Z/Hydroxyacylglutathione hydrolase-like"/>
    <property type="match status" value="1"/>
</dbReference>
<sequence length="75" mass="8386">MVLSHFHADHPAGLRDFPNARILYKRDAHTAIKDLGLLASVKAGCLPGLLPDDFEERSAFIDETPMRRLPGIFRS</sequence>
<accession>A0ABQ0TQF0</accession>
<gene>
    <name evidence="1" type="ORF">BRE01_37780</name>
</gene>
<name>A0ABQ0TQF0_9BACL</name>
<evidence type="ECO:0008006" key="3">
    <source>
        <dbReference type="Google" id="ProtNLM"/>
    </source>
</evidence>
<comment type="caution">
    <text evidence="1">The sequence shown here is derived from an EMBL/GenBank/DDBJ whole genome shotgun (WGS) entry which is preliminary data.</text>
</comment>
<dbReference type="EMBL" id="BJON01000014">
    <property type="protein sequence ID" value="GED70076.1"/>
    <property type="molecule type" value="Genomic_DNA"/>
</dbReference>
<keyword evidence="2" id="KW-1185">Reference proteome</keyword>
<protein>
    <recommendedName>
        <fullName evidence="3">Metallo-beta-lactamase domain-containing protein</fullName>
    </recommendedName>
</protein>
<evidence type="ECO:0000313" key="1">
    <source>
        <dbReference type="EMBL" id="GED70076.1"/>
    </source>
</evidence>
<dbReference type="Proteomes" id="UP000319578">
    <property type="component" value="Unassembled WGS sequence"/>
</dbReference>